<keyword evidence="2" id="KW-1185">Reference proteome</keyword>
<evidence type="ECO:0000313" key="1">
    <source>
        <dbReference type="EMBL" id="UUI74383.1"/>
    </source>
</evidence>
<evidence type="ECO:0008006" key="3">
    <source>
        <dbReference type="Google" id="ProtNLM"/>
    </source>
</evidence>
<evidence type="ECO:0000313" key="2">
    <source>
        <dbReference type="Proteomes" id="UP001316189"/>
    </source>
</evidence>
<name>A0ABY5KWZ8_9CELL</name>
<dbReference type="Proteomes" id="UP001316189">
    <property type="component" value="Chromosome"/>
</dbReference>
<sequence>MIGNGGMHGALAEYLLVEDCQVGVSVRKIREDIPFEVTALNEPMAVALHAVTLMAELDLRWAMGYPTEIFDVTDQLAEHWEKFAPMISHRIPFADLQKGFDLLTTPSGAVKVSILFD</sequence>
<dbReference type="Gene3D" id="3.90.180.10">
    <property type="entry name" value="Medium-chain alcohol dehydrogenases, catalytic domain"/>
    <property type="match status" value="1"/>
</dbReference>
<dbReference type="EMBL" id="CP101988">
    <property type="protein sequence ID" value="UUI74383.1"/>
    <property type="molecule type" value="Genomic_DNA"/>
</dbReference>
<accession>A0ABY5KWZ8</accession>
<gene>
    <name evidence="1" type="ORF">NP064_11280</name>
</gene>
<proteinExistence type="predicted"/>
<protein>
    <recommendedName>
        <fullName evidence="3">Alcohol dehydrogenase-like C-terminal domain-containing protein</fullName>
    </recommendedName>
</protein>
<organism evidence="1 2">
    <name type="scientific">Cellulomonas chengniuliangii</name>
    <dbReference type="NCBI Taxonomy" id="2968084"/>
    <lineage>
        <taxon>Bacteria</taxon>
        <taxon>Bacillati</taxon>
        <taxon>Actinomycetota</taxon>
        <taxon>Actinomycetes</taxon>
        <taxon>Micrococcales</taxon>
        <taxon>Cellulomonadaceae</taxon>
        <taxon>Cellulomonas</taxon>
    </lineage>
</organism>
<dbReference type="RefSeq" id="WP_227569558.1">
    <property type="nucleotide sequence ID" value="NZ_CP101988.1"/>
</dbReference>
<reference evidence="1 2" key="1">
    <citation type="submission" date="2022-07" db="EMBL/GenBank/DDBJ databases">
        <title>Novel species in genus cellulomonas.</title>
        <authorList>
            <person name="Ye L."/>
        </authorList>
    </citation>
    <scope>NUCLEOTIDE SEQUENCE [LARGE SCALE GENOMIC DNA]</scope>
    <source>
        <strain evidence="2">zg-Y338</strain>
    </source>
</reference>